<feature type="region of interest" description="Disordered" evidence="1">
    <location>
        <begin position="228"/>
        <end position="272"/>
    </location>
</feature>
<feature type="compositionally biased region" description="Basic and acidic residues" evidence="1">
    <location>
        <begin position="1"/>
        <end position="20"/>
    </location>
</feature>
<dbReference type="SUPFAM" id="SSF52540">
    <property type="entry name" value="P-loop containing nucleoside triphosphate hydrolases"/>
    <property type="match status" value="1"/>
</dbReference>
<sequence length="1254" mass="139277">MDNEKMKSAADGLRKKDRTNNIESSRSRSSSSSDCSRIAPDITARVHPFQEILEQNGEYGYSYDANVGERNNTSSTNDDSVPSEEEVSNDLLEIQNRALLIWNEALVDQELVIADDTESAQNNNDAAIEDAAMSPSEADQGEQTVDMRDIIRRIEEALFQVSASDFASEEEIRESAHNESEGTNRLSHHVEEEHVSVEAILDVLNNDVDEIMSENAVVLASTVKNDRGEEAASLSGDEEGDNDANTPDEIRPGAQHVYPSPPSVAEDSREDDASDVVYDLFDRPASPYTAEVIPEAIPVDLERSFDYCANVNSAAVPQSAMSFTSELKNKDTLLRRQVLVDDIISKLQESSFMDASEDCDESQNVVLLQGYGGIGKSVLSSMVVSNRSILLHFADGIVWISLSQVRGEGIRGGMTYDMYVEFLESICNQLDLEVPTFNEPIVLAADSSSIRRQKEQAAMEAAKYAMCRLLSDRHILIVLDDVWSRSAIPWLNFSNRLDSHLRVLLSTRLLGGFRKAKIIDVGTLSLQEARTLLIRENGCQHAALTIEEESLAVDIAKRCSLPIAICIAGRRLSSSNNRYESFRELANEMTDAFALQIDSQGTMFDLTDRCFAGVSGESLKASFVAFAVTFATNEGKRAFVPAAAATKLLDALLLPKDMTDLACVSGTVLILQQLHDMGLLERQGDMFKVRHELGREYAKQIMSDQRERTTLFTKRFSRTFGKKQAKNSTKCVEALVSALHLLFARECTSEISIESYWQDVADDGYLFERLPVGSMGMLPCIKAHIHDMEMLGGKSHTKKEQARFQRTADTSFEVILDYISTEGITPQDTGRAYMMLALYFQQHFRFSHAMEMYSRAHASFQREGLVEEVEWVKKRAEKIAFKPICLVPKSTSSEDIIRFDRAPMLLAQQENAASEEEHTDTDTSSHASADAGIKLTLSSHLGMALCRSEKRQHFPGLGFHNLVIGPAESAVSVRYDGGRFMGCHGGRSCLTSGASRGGEGDMLHLAIYRYNNKTFNRTIDKIYEKTTTSDLIVNEDGSMSPRSRRDLVFAARLPHFFLVKRDSPCRLIFKHGNDLQTNQVPSISQDCTVSRDKIFSGELLSHSGSAICHDVEVKATSKVSGDQMRFGDVSDSIQFVYDGKMLAAVIDGKCKYFLTKALGVGDATTNLYLVRDESKAIFKNPFEFGLHWIINDDGSLSPAEYPTHAIGIYCVSSTELMLTDEQQVLAKSAAKRRVGKRRGPSIKHNLRFLRLISG</sequence>
<dbReference type="Gene3D" id="3.40.50.300">
    <property type="entry name" value="P-loop containing nucleotide triphosphate hydrolases"/>
    <property type="match status" value="1"/>
</dbReference>
<feature type="domain" description="NB-ARC" evidence="2">
    <location>
        <begin position="360"/>
        <end position="509"/>
    </location>
</feature>
<feature type="region of interest" description="Disordered" evidence="1">
    <location>
        <begin position="60"/>
        <end position="85"/>
    </location>
</feature>
<feature type="compositionally biased region" description="Low complexity" evidence="1">
    <location>
        <begin position="27"/>
        <end position="37"/>
    </location>
</feature>
<dbReference type="PANTHER" id="PTHR36766:SF30">
    <property type="entry name" value="TIR-NBS TYPE DISEASE RESISTANCE PROTEIN-RELATED"/>
    <property type="match status" value="1"/>
</dbReference>
<gene>
    <name evidence="3" type="ORF">QTG54_010925</name>
</gene>
<accession>A0AAD8Y3S1</accession>
<reference evidence="3" key="1">
    <citation type="submission" date="2023-06" db="EMBL/GenBank/DDBJ databases">
        <title>Survivors Of The Sea: Transcriptome response of Skeletonema marinoi to long-term dormancy.</title>
        <authorList>
            <person name="Pinder M.I.M."/>
            <person name="Kourtchenko O."/>
            <person name="Robertson E.K."/>
            <person name="Larsson T."/>
            <person name="Maumus F."/>
            <person name="Osuna-Cruz C.M."/>
            <person name="Vancaester E."/>
            <person name="Stenow R."/>
            <person name="Vandepoele K."/>
            <person name="Ploug H."/>
            <person name="Bruchert V."/>
            <person name="Godhe A."/>
            <person name="Topel M."/>
        </authorList>
    </citation>
    <scope>NUCLEOTIDE SEQUENCE</scope>
    <source>
        <strain evidence="3">R05AC</strain>
    </source>
</reference>
<feature type="compositionally biased region" description="Polar residues" evidence="1">
    <location>
        <begin position="69"/>
        <end position="80"/>
    </location>
</feature>
<organism evidence="3 4">
    <name type="scientific">Skeletonema marinoi</name>
    <dbReference type="NCBI Taxonomy" id="267567"/>
    <lineage>
        <taxon>Eukaryota</taxon>
        <taxon>Sar</taxon>
        <taxon>Stramenopiles</taxon>
        <taxon>Ochrophyta</taxon>
        <taxon>Bacillariophyta</taxon>
        <taxon>Coscinodiscophyceae</taxon>
        <taxon>Thalassiosirophycidae</taxon>
        <taxon>Thalassiosirales</taxon>
        <taxon>Skeletonemataceae</taxon>
        <taxon>Skeletonema</taxon>
        <taxon>Skeletonema marinoi-dohrnii complex</taxon>
    </lineage>
</organism>
<dbReference type="GO" id="GO:0043531">
    <property type="term" value="F:ADP binding"/>
    <property type="evidence" value="ECO:0007669"/>
    <property type="project" value="InterPro"/>
</dbReference>
<keyword evidence="4" id="KW-1185">Reference proteome</keyword>
<comment type="caution">
    <text evidence="3">The sequence shown here is derived from an EMBL/GenBank/DDBJ whole genome shotgun (WGS) entry which is preliminary data.</text>
</comment>
<dbReference type="EMBL" id="JATAAI010000021">
    <property type="protein sequence ID" value="KAK1738256.1"/>
    <property type="molecule type" value="Genomic_DNA"/>
</dbReference>
<feature type="region of interest" description="Disordered" evidence="1">
    <location>
        <begin position="1"/>
        <end position="46"/>
    </location>
</feature>
<dbReference type="InterPro" id="IPR027417">
    <property type="entry name" value="P-loop_NTPase"/>
</dbReference>
<proteinExistence type="predicted"/>
<dbReference type="AlphaFoldDB" id="A0AAD8Y3S1"/>
<dbReference type="Pfam" id="PF00931">
    <property type="entry name" value="NB-ARC"/>
    <property type="match status" value="1"/>
</dbReference>
<evidence type="ECO:0000313" key="4">
    <source>
        <dbReference type="Proteomes" id="UP001224775"/>
    </source>
</evidence>
<evidence type="ECO:0000313" key="3">
    <source>
        <dbReference type="EMBL" id="KAK1738256.1"/>
    </source>
</evidence>
<dbReference type="PANTHER" id="PTHR36766">
    <property type="entry name" value="PLANT BROAD-SPECTRUM MILDEW RESISTANCE PROTEIN RPW8"/>
    <property type="match status" value="1"/>
</dbReference>
<evidence type="ECO:0000256" key="1">
    <source>
        <dbReference type="SAM" id="MobiDB-lite"/>
    </source>
</evidence>
<name>A0AAD8Y3S1_9STRA</name>
<dbReference type="InterPro" id="IPR002182">
    <property type="entry name" value="NB-ARC"/>
</dbReference>
<evidence type="ECO:0000259" key="2">
    <source>
        <dbReference type="Pfam" id="PF00931"/>
    </source>
</evidence>
<dbReference type="Proteomes" id="UP001224775">
    <property type="component" value="Unassembled WGS sequence"/>
</dbReference>
<protein>
    <submittedName>
        <fullName evidence="3">NB-ARC domain-containing protein</fullName>
    </submittedName>
</protein>